<dbReference type="EMBL" id="QZAT01000336">
    <property type="protein sequence ID" value="THX19598.1"/>
    <property type="molecule type" value="Genomic_DNA"/>
</dbReference>
<accession>A0AB74JD17</accession>
<gene>
    <name evidence="1" type="ORF">D6D12_10662</name>
</gene>
<evidence type="ECO:0000313" key="1">
    <source>
        <dbReference type="EMBL" id="THX19598.1"/>
    </source>
</evidence>
<comment type="caution">
    <text evidence="1">The sequence shown here is derived from an EMBL/GenBank/DDBJ whole genome shotgun (WGS) entry which is preliminary data.</text>
</comment>
<name>A0AB74JD17_AURPU</name>
<protein>
    <submittedName>
        <fullName evidence="1">Uncharacterized protein</fullName>
    </submittedName>
</protein>
<dbReference type="Proteomes" id="UP000310374">
    <property type="component" value="Unassembled WGS sequence"/>
</dbReference>
<evidence type="ECO:0000313" key="2">
    <source>
        <dbReference type="Proteomes" id="UP000310374"/>
    </source>
</evidence>
<sequence length="266" mass="30166">MSASSPYTESDIISLITQYYHLLFQLHYISPSSVSFPPPTGRILNLQLCHYLSLSPSVISLMQHLPCPCDEGIMLEHDIFIPGSFANSFVNDRFVKLGRDPEIGEREDFLKSTDIALSIMGDEGSFIVLDTEKNTIRVCDFNGPVDEEDDVDGGQELRYDFDPSCPSDHYTRFPVRDPVVFLQGCIDRIKSLECIPRKIHGGGVISTGGIEVSSTFCDGDRSMRALTDLGPKHERLKTMLIEEYGWQDNFKQEAWEKDCERIWRDN</sequence>
<organism evidence="1 2">
    <name type="scientific">Aureobasidium pullulans</name>
    <name type="common">Black yeast</name>
    <name type="synonym">Pullularia pullulans</name>
    <dbReference type="NCBI Taxonomy" id="5580"/>
    <lineage>
        <taxon>Eukaryota</taxon>
        <taxon>Fungi</taxon>
        <taxon>Dikarya</taxon>
        <taxon>Ascomycota</taxon>
        <taxon>Pezizomycotina</taxon>
        <taxon>Dothideomycetes</taxon>
        <taxon>Dothideomycetidae</taxon>
        <taxon>Dothideales</taxon>
        <taxon>Saccotheciaceae</taxon>
        <taxon>Aureobasidium</taxon>
    </lineage>
</organism>
<dbReference type="AlphaFoldDB" id="A0AB74JD17"/>
<reference evidence="1 2" key="1">
    <citation type="submission" date="2018-10" db="EMBL/GenBank/DDBJ databases">
        <title>Fifty Aureobasidium pullulans genomes reveal a recombining polyextremotolerant generalist.</title>
        <authorList>
            <person name="Gostincar C."/>
            <person name="Turk M."/>
            <person name="Zajc J."/>
            <person name="Gunde-Cimerman N."/>
        </authorList>
    </citation>
    <scope>NUCLEOTIDE SEQUENCE [LARGE SCALE GENOMIC DNA]</scope>
    <source>
        <strain evidence="1 2">EXF-10081</strain>
    </source>
</reference>
<proteinExistence type="predicted"/>